<sequence length="133" mass="14188">MSGEPMNAGQARRIGKAVALLGSPVDGEAVAAARAIGRTLEAAGMDWPAFGAVVEAALRQRAAPAFTFATLAPRTARKQMGFLAWRPGVTPAERARIESLRARLLKAERLILSAEEIGWLDRLWQRENGGGAP</sequence>
<proteinExistence type="predicted"/>
<evidence type="ECO:0000313" key="1">
    <source>
        <dbReference type="EMBL" id="MBP0466208.1"/>
    </source>
</evidence>
<reference evidence="1 2" key="1">
    <citation type="submission" date="2021-03" db="EMBL/GenBank/DDBJ databases">
        <authorList>
            <person name="So Y."/>
        </authorList>
    </citation>
    <scope>NUCLEOTIDE SEQUENCE [LARGE SCALE GENOMIC DNA]</scope>
    <source>
        <strain evidence="1 2">PWR1</strain>
    </source>
</reference>
<evidence type="ECO:0008006" key="3">
    <source>
        <dbReference type="Google" id="ProtNLM"/>
    </source>
</evidence>
<gene>
    <name evidence="1" type="ORF">J5Y09_19940</name>
</gene>
<comment type="caution">
    <text evidence="1">The sequence shown here is derived from an EMBL/GenBank/DDBJ whole genome shotgun (WGS) entry which is preliminary data.</text>
</comment>
<name>A0ABS4AXV0_9PROT</name>
<dbReference type="EMBL" id="JAGIYZ010000024">
    <property type="protein sequence ID" value="MBP0466208.1"/>
    <property type="molecule type" value="Genomic_DNA"/>
</dbReference>
<dbReference type="RefSeq" id="WP_209353604.1">
    <property type="nucleotide sequence ID" value="NZ_JAGIYZ010000024.1"/>
</dbReference>
<protein>
    <recommendedName>
        <fullName evidence="3">DUF2489 domain-containing protein</fullName>
    </recommendedName>
</protein>
<organism evidence="1 2">
    <name type="scientific">Roseomonas nitratireducens</name>
    <dbReference type="NCBI Taxonomy" id="2820810"/>
    <lineage>
        <taxon>Bacteria</taxon>
        <taxon>Pseudomonadati</taxon>
        <taxon>Pseudomonadota</taxon>
        <taxon>Alphaproteobacteria</taxon>
        <taxon>Acetobacterales</taxon>
        <taxon>Roseomonadaceae</taxon>
        <taxon>Roseomonas</taxon>
    </lineage>
</organism>
<dbReference type="Proteomes" id="UP000680815">
    <property type="component" value="Unassembled WGS sequence"/>
</dbReference>
<evidence type="ECO:0000313" key="2">
    <source>
        <dbReference type="Proteomes" id="UP000680815"/>
    </source>
</evidence>
<accession>A0ABS4AXV0</accession>
<keyword evidence="2" id="KW-1185">Reference proteome</keyword>